<feature type="compositionally biased region" description="Polar residues" evidence="5">
    <location>
        <begin position="399"/>
        <end position="415"/>
    </location>
</feature>
<feature type="compositionally biased region" description="Polar residues" evidence="5">
    <location>
        <begin position="498"/>
        <end position="518"/>
    </location>
</feature>
<dbReference type="CDD" id="cd00059">
    <property type="entry name" value="FH_FOX"/>
    <property type="match status" value="1"/>
</dbReference>
<feature type="compositionally biased region" description="Basic and acidic residues" evidence="5">
    <location>
        <begin position="288"/>
        <end position="299"/>
    </location>
</feature>
<dbReference type="PROSITE" id="PS00658">
    <property type="entry name" value="FORK_HEAD_2"/>
    <property type="match status" value="1"/>
</dbReference>
<sequence length="637" mass="71005">MSAASGKPLPSSVLQESNISNTFIPSNVMDTPSKSTSSSSTTNTKLITTPPETSFINRKKQPFLFETPQKPSHLDPNIVFMKSSYLSPAFSSPQQQHQSSFISTSSPIKKTKGLAAAANIEDSSKRASSQSVPPPPATTKKSKSKETPPAPVFDINSNQKPPYSYATLIGISILCHPDKKLTLSQIYHWISDTFKFYKREDMGWQNSIRHNLSLNKAFIKGEKSKDGKGHFWCIKPGCEEQFLKSRSLKKSSYHEVMDQIKQASKFKADKEAQAAEAAKIEAVAAEEGASRREDAKGSDGEGDGEENDTQIDDAPVGKFSCIFSQGSTFRNMPASSPNYTRKRKIRLKKDRHNSNSNHSDRSDYEYDYTDEEIQDDDEDDDENDITRVLDPALKKQQRRNTPLQAPWNSTKSDSAITPNAFNAPQFLITDSPNKPLLAGKNLTYTSSFSCNSNFELSPIRPAATGPLLEPLTPANNNIYQQQQYLHTSQSHHSHSHVRNSLQGGIQSKSRTPKSSNNILKTPLRNIRTPQTNSIIRKLWNSPSYLDDFYYSPLLNNNHQINLLNTSNASVKSTSGSLSSYDDDDMILRNLQHDHVGIQSSPVLDRGTNSTGESDGSQQLEDRNKNLYQDLKKVNDEK</sequence>
<reference evidence="7 8" key="1">
    <citation type="journal article" date="2021" name="DNA Res.">
        <title>Genome analysis of Candida subhashii reveals its hybrid nature and dual mitochondrial genome conformations.</title>
        <authorList>
            <person name="Mixao V."/>
            <person name="Hegedusova E."/>
            <person name="Saus E."/>
            <person name="Pryszcz L.P."/>
            <person name="Cillingova A."/>
            <person name="Nosek J."/>
            <person name="Gabaldon T."/>
        </authorList>
    </citation>
    <scope>NUCLEOTIDE SEQUENCE [LARGE SCALE GENOMIC DNA]</scope>
    <source>
        <strain evidence="7 8">CBS 10753</strain>
    </source>
</reference>
<dbReference type="OrthoDB" id="5954824at2759"/>
<evidence type="ECO:0000256" key="4">
    <source>
        <dbReference type="PROSITE-ProRule" id="PRU00089"/>
    </source>
</evidence>
<feature type="compositionally biased region" description="Acidic residues" evidence="5">
    <location>
        <begin position="300"/>
        <end position="311"/>
    </location>
</feature>
<evidence type="ECO:0000313" key="8">
    <source>
        <dbReference type="Proteomes" id="UP000694255"/>
    </source>
</evidence>
<dbReference type="PANTHER" id="PTHR11829:SF343">
    <property type="entry name" value="FORK-HEAD DOMAIN-CONTAINING PROTEIN"/>
    <property type="match status" value="1"/>
</dbReference>
<gene>
    <name evidence="7" type="ORF">J8A68_002850</name>
</gene>
<feature type="region of interest" description="Disordered" evidence="5">
    <location>
        <begin position="484"/>
        <end position="518"/>
    </location>
</feature>
<feature type="compositionally biased region" description="Basic and acidic residues" evidence="5">
    <location>
        <begin position="619"/>
        <end position="637"/>
    </location>
</feature>
<feature type="region of interest" description="Disordered" evidence="5">
    <location>
        <begin position="389"/>
        <end position="415"/>
    </location>
</feature>
<feature type="domain" description="Fork-head" evidence="6">
    <location>
        <begin position="160"/>
        <end position="253"/>
    </location>
</feature>
<dbReference type="GO" id="GO:0000978">
    <property type="term" value="F:RNA polymerase II cis-regulatory region sequence-specific DNA binding"/>
    <property type="evidence" value="ECO:0007669"/>
    <property type="project" value="TreeGrafter"/>
</dbReference>
<feature type="region of interest" description="Disordered" evidence="5">
    <location>
        <begin position="597"/>
        <end position="637"/>
    </location>
</feature>
<dbReference type="AlphaFoldDB" id="A0A8J5UN67"/>
<feature type="region of interest" description="Disordered" evidence="5">
    <location>
        <begin position="283"/>
        <end position="368"/>
    </location>
</feature>
<evidence type="ECO:0000259" key="6">
    <source>
        <dbReference type="PROSITE" id="PS50039"/>
    </source>
</evidence>
<keyword evidence="3 4" id="KW-0539">Nucleus</keyword>
<feature type="compositionally biased region" description="Basic residues" evidence="5">
    <location>
        <begin position="340"/>
        <end position="351"/>
    </location>
</feature>
<dbReference type="GeneID" id="73469651"/>
<dbReference type="FunFam" id="1.10.10.10:FF:000260">
    <property type="entry name" value="Forkhead transcription factor (Sep1)"/>
    <property type="match status" value="1"/>
</dbReference>
<dbReference type="PROSITE" id="PS50039">
    <property type="entry name" value="FORK_HEAD_3"/>
    <property type="match status" value="1"/>
</dbReference>
<feature type="compositionally biased region" description="Polar residues" evidence="5">
    <location>
        <begin position="12"/>
        <end position="30"/>
    </location>
</feature>
<accession>A0A8J5UN67</accession>
<comment type="subcellular location">
    <subcellularLocation>
        <location evidence="1 4">Nucleus</location>
    </subcellularLocation>
</comment>
<evidence type="ECO:0000256" key="2">
    <source>
        <dbReference type="ARBA" id="ARBA00023125"/>
    </source>
</evidence>
<dbReference type="Pfam" id="PF00250">
    <property type="entry name" value="Forkhead"/>
    <property type="match status" value="1"/>
</dbReference>
<proteinExistence type="predicted"/>
<keyword evidence="8" id="KW-1185">Reference proteome</keyword>
<dbReference type="PANTHER" id="PTHR11829">
    <property type="entry name" value="FORKHEAD BOX PROTEIN"/>
    <property type="match status" value="1"/>
</dbReference>
<dbReference type="GO" id="GO:0005634">
    <property type="term" value="C:nucleus"/>
    <property type="evidence" value="ECO:0007669"/>
    <property type="project" value="UniProtKB-SubCell"/>
</dbReference>
<name>A0A8J5UN67_9ASCO</name>
<organism evidence="7 8">
    <name type="scientific">[Candida] subhashii</name>
    <dbReference type="NCBI Taxonomy" id="561895"/>
    <lineage>
        <taxon>Eukaryota</taxon>
        <taxon>Fungi</taxon>
        <taxon>Dikarya</taxon>
        <taxon>Ascomycota</taxon>
        <taxon>Saccharomycotina</taxon>
        <taxon>Pichiomycetes</taxon>
        <taxon>Debaryomycetaceae</taxon>
        <taxon>Spathaspora</taxon>
    </lineage>
</organism>
<keyword evidence="2 4" id="KW-0238">DNA-binding</keyword>
<feature type="DNA-binding region" description="Fork-head" evidence="4">
    <location>
        <begin position="160"/>
        <end position="253"/>
    </location>
</feature>
<dbReference type="InterPro" id="IPR001766">
    <property type="entry name" value="Fork_head_dom"/>
</dbReference>
<evidence type="ECO:0000256" key="1">
    <source>
        <dbReference type="ARBA" id="ARBA00004123"/>
    </source>
</evidence>
<feature type="compositionally biased region" description="Low complexity" evidence="5">
    <location>
        <begin position="31"/>
        <end position="53"/>
    </location>
</feature>
<dbReference type="InterPro" id="IPR030456">
    <property type="entry name" value="TF_fork_head_CS_2"/>
</dbReference>
<protein>
    <submittedName>
        <fullName evidence="7">HCM1</fullName>
    </submittedName>
</protein>
<dbReference type="SMART" id="SM00339">
    <property type="entry name" value="FH"/>
    <property type="match status" value="1"/>
</dbReference>
<evidence type="ECO:0000256" key="3">
    <source>
        <dbReference type="ARBA" id="ARBA00023242"/>
    </source>
</evidence>
<feature type="region of interest" description="Disordered" evidence="5">
    <location>
        <begin position="1"/>
        <end position="71"/>
    </location>
</feature>
<dbReference type="Proteomes" id="UP000694255">
    <property type="component" value="Unassembled WGS sequence"/>
</dbReference>
<feature type="region of interest" description="Disordered" evidence="5">
    <location>
        <begin position="113"/>
        <end position="157"/>
    </location>
</feature>
<dbReference type="RefSeq" id="XP_049263833.1">
    <property type="nucleotide sequence ID" value="XM_049406643.1"/>
</dbReference>
<comment type="caution">
    <text evidence="7">The sequence shown here is derived from an EMBL/GenBank/DDBJ whole genome shotgun (WGS) entry which is preliminary data.</text>
</comment>
<feature type="compositionally biased region" description="Polar residues" evidence="5">
    <location>
        <begin position="322"/>
        <end position="339"/>
    </location>
</feature>
<feature type="compositionally biased region" description="Polar residues" evidence="5">
    <location>
        <begin position="597"/>
        <end position="618"/>
    </location>
</feature>
<dbReference type="EMBL" id="JAGSYN010000125">
    <property type="protein sequence ID" value="KAG7663601.1"/>
    <property type="molecule type" value="Genomic_DNA"/>
</dbReference>
<evidence type="ECO:0000313" key="7">
    <source>
        <dbReference type="EMBL" id="KAG7663601.1"/>
    </source>
</evidence>
<dbReference type="InterPro" id="IPR050211">
    <property type="entry name" value="FOX_domain-containing"/>
</dbReference>
<evidence type="ECO:0000256" key="5">
    <source>
        <dbReference type="SAM" id="MobiDB-lite"/>
    </source>
</evidence>
<dbReference type="GO" id="GO:0001228">
    <property type="term" value="F:DNA-binding transcription activator activity, RNA polymerase II-specific"/>
    <property type="evidence" value="ECO:0007669"/>
    <property type="project" value="UniProtKB-ARBA"/>
</dbReference>